<reference evidence="4" key="1">
    <citation type="submission" date="2021-02" db="EMBL/GenBank/DDBJ databases">
        <authorList>
            <person name="Dougan E. K."/>
            <person name="Rhodes N."/>
            <person name="Thang M."/>
            <person name="Chan C."/>
        </authorList>
    </citation>
    <scope>NUCLEOTIDE SEQUENCE</scope>
</reference>
<feature type="signal peptide" evidence="2">
    <location>
        <begin position="1"/>
        <end position="21"/>
    </location>
</feature>
<name>A0A812U7W7_9DINO</name>
<accession>A0A812U7W7</accession>
<keyword evidence="5" id="KW-1185">Reference proteome</keyword>
<dbReference type="Proteomes" id="UP000604046">
    <property type="component" value="Unassembled WGS sequence"/>
</dbReference>
<feature type="region of interest" description="Disordered" evidence="1">
    <location>
        <begin position="478"/>
        <end position="497"/>
    </location>
</feature>
<dbReference type="Gene3D" id="2.60.40.10">
    <property type="entry name" value="Immunoglobulins"/>
    <property type="match status" value="1"/>
</dbReference>
<dbReference type="Pfam" id="PF16158">
    <property type="entry name" value="N_BRCA1_IG"/>
    <property type="match status" value="1"/>
</dbReference>
<organism evidence="4 5">
    <name type="scientific">Symbiodinium natans</name>
    <dbReference type="NCBI Taxonomy" id="878477"/>
    <lineage>
        <taxon>Eukaryota</taxon>
        <taxon>Sar</taxon>
        <taxon>Alveolata</taxon>
        <taxon>Dinophyceae</taxon>
        <taxon>Suessiales</taxon>
        <taxon>Symbiodiniaceae</taxon>
        <taxon>Symbiodinium</taxon>
    </lineage>
</organism>
<gene>
    <name evidence="4" type="primary">ANKRD52</name>
    <name evidence="4" type="ORF">SNAT2548_LOCUS31205</name>
</gene>
<proteinExistence type="predicted"/>
<dbReference type="OrthoDB" id="443662at2759"/>
<protein>
    <submittedName>
        <fullName evidence="4">ANKRD52 protein</fullName>
    </submittedName>
</protein>
<keyword evidence="2" id="KW-0732">Signal</keyword>
<evidence type="ECO:0000256" key="1">
    <source>
        <dbReference type="SAM" id="MobiDB-lite"/>
    </source>
</evidence>
<dbReference type="EMBL" id="CAJNDS010002645">
    <property type="protein sequence ID" value="CAE7555419.1"/>
    <property type="molecule type" value="Genomic_DNA"/>
</dbReference>
<feature type="domain" description="Nbr1 FW" evidence="3">
    <location>
        <begin position="384"/>
        <end position="473"/>
    </location>
</feature>
<feature type="chain" id="PRO_5032593496" evidence="2">
    <location>
        <begin position="22"/>
        <end position="497"/>
    </location>
</feature>
<dbReference type="InterPro" id="IPR032350">
    <property type="entry name" value="Nbr1_FW"/>
</dbReference>
<evidence type="ECO:0000259" key="3">
    <source>
        <dbReference type="Pfam" id="PF16158"/>
    </source>
</evidence>
<dbReference type="AlphaFoldDB" id="A0A812U7W7"/>
<evidence type="ECO:0000313" key="4">
    <source>
        <dbReference type="EMBL" id="CAE7555419.1"/>
    </source>
</evidence>
<evidence type="ECO:0000313" key="5">
    <source>
        <dbReference type="Proteomes" id="UP000604046"/>
    </source>
</evidence>
<dbReference type="CDD" id="cd14947">
    <property type="entry name" value="NBR1_like"/>
    <property type="match status" value="1"/>
</dbReference>
<dbReference type="InterPro" id="IPR013783">
    <property type="entry name" value="Ig-like_fold"/>
</dbReference>
<evidence type="ECO:0000256" key="2">
    <source>
        <dbReference type="SAM" id="SignalP"/>
    </source>
</evidence>
<sequence>MGGLGLKLLRICAASFVGSAGIQPQLFGPENASLPFPAWSGGLDILSADPPIFLLRGFISGGEAERLLRDYELELIPEFVRSANDTSAPAFQRCVRRFPASFCESVPAAGDRCDFQTDRRVYASQAMVKVHERVASTVGVAEDHVEEAWLFHWDKNRRGQDLHMDTYHHFQFPPRIATVLVRLRDDPVGVAFPLAKWPAAHALAEDENLVEKLTKEGNELPWRGSGTGRSFKSLGYLDEAFAEVCRKAPLRLRKGDALLYYHLLGDSKVNMRSVHASCATETADAAKIFMAKFVRGGSLLGPYDSLRTPPVPSELRAWMDWRQERSGLDTAAIWIDGADHGLLDPTFCQQQKKPWFVRPAHVPGGLPVLFCGEPREMEYVRRMPGESFEIHVVIANTGTRPWPPGTVLSLRDGHTMGGPVGLRLQEVPVGSTVPLALQLQAPSEPGTKAYSIWSLADGERVPFGALLWVDAAVAENEEDNSAAPGASETLPDYPRGA</sequence>
<comment type="caution">
    <text evidence="4">The sequence shown here is derived from an EMBL/GenBank/DDBJ whole genome shotgun (WGS) entry which is preliminary data.</text>
</comment>
<dbReference type="Gene3D" id="2.60.120.620">
    <property type="entry name" value="q2cbj1_9rhob like domain"/>
    <property type="match status" value="1"/>
</dbReference>